<evidence type="ECO:0000256" key="1">
    <source>
        <dbReference type="SAM" id="MobiDB-lite"/>
    </source>
</evidence>
<proteinExistence type="predicted"/>
<evidence type="ECO:0000313" key="2">
    <source>
        <dbReference type="EMBL" id="CAH3039581.1"/>
    </source>
</evidence>
<keyword evidence="3" id="KW-1185">Reference proteome</keyword>
<comment type="caution">
    <text evidence="2">The sequence shown here is derived from an EMBL/GenBank/DDBJ whole genome shotgun (WGS) entry which is preliminary data.</text>
</comment>
<name>A0ABN8MZW3_9CNID</name>
<organism evidence="2 3">
    <name type="scientific">Porites lobata</name>
    <dbReference type="NCBI Taxonomy" id="104759"/>
    <lineage>
        <taxon>Eukaryota</taxon>
        <taxon>Metazoa</taxon>
        <taxon>Cnidaria</taxon>
        <taxon>Anthozoa</taxon>
        <taxon>Hexacorallia</taxon>
        <taxon>Scleractinia</taxon>
        <taxon>Fungiina</taxon>
        <taxon>Poritidae</taxon>
        <taxon>Porites</taxon>
    </lineage>
</organism>
<feature type="non-terminal residue" evidence="2">
    <location>
        <position position="169"/>
    </location>
</feature>
<sequence length="169" mass="18569">MLEKHYIRIYTLKDTTLCEVFAVLFGTLHTYCKELITELSQETTIMLGSRKTCPHERIYVPVMNVLNILVICLQFQSSYSTPSQTQLQTLLETSTRASIESLATTLVPLSPSVSLSAETSKSVWPLPSRSSLMSTLQSTSPSVASSASESKSREETLLISSVTLASVSQ</sequence>
<gene>
    <name evidence="2" type="ORF">PLOB_00042778</name>
</gene>
<dbReference type="Proteomes" id="UP001159405">
    <property type="component" value="Unassembled WGS sequence"/>
</dbReference>
<dbReference type="EMBL" id="CALNXK010000007">
    <property type="protein sequence ID" value="CAH3039581.1"/>
    <property type="molecule type" value="Genomic_DNA"/>
</dbReference>
<feature type="region of interest" description="Disordered" evidence="1">
    <location>
        <begin position="132"/>
        <end position="153"/>
    </location>
</feature>
<evidence type="ECO:0000313" key="3">
    <source>
        <dbReference type="Proteomes" id="UP001159405"/>
    </source>
</evidence>
<reference evidence="2 3" key="1">
    <citation type="submission" date="2022-05" db="EMBL/GenBank/DDBJ databases">
        <authorList>
            <consortium name="Genoscope - CEA"/>
            <person name="William W."/>
        </authorList>
    </citation>
    <scope>NUCLEOTIDE SEQUENCE [LARGE SCALE GENOMIC DNA]</scope>
</reference>
<protein>
    <submittedName>
        <fullName evidence="2">Uncharacterized protein</fullName>
    </submittedName>
</protein>
<accession>A0ABN8MZW3</accession>
<feature type="compositionally biased region" description="Low complexity" evidence="1">
    <location>
        <begin position="134"/>
        <end position="149"/>
    </location>
</feature>